<dbReference type="EMBL" id="RIZI01000164">
    <property type="protein sequence ID" value="RNF62175.1"/>
    <property type="molecule type" value="Genomic_DNA"/>
</dbReference>
<dbReference type="Pfam" id="PF15919">
    <property type="entry name" value="HicB_lk_antitox"/>
    <property type="match status" value="1"/>
</dbReference>
<comment type="caution">
    <text evidence="2">The sequence shown here is derived from an EMBL/GenBank/DDBJ whole genome shotgun (WGS) entry which is preliminary data.</text>
</comment>
<evidence type="ECO:0000259" key="1">
    <source>
        <dbReference type="Pfam" id="PF15919"/>
    </source>
</evidence>
<dbReference type="SUPFAM" id="SSF143100">
    <property type="entry name" value="TTHA1013/TTHA0281-like"/>
    <property type="match status" value="1"/>
</dbReference>
<dbReference type="OrthoDB" id="9807959at2"/>
<dbReference type="Gene3D" id="3.30.160.250">
    <property type="match status" value="1"/>
</dbReference>
<proteinExistence type="predicted"/>
<accession>A0A3M8R1F7</accession>
<dbReference type="CDD" id="cd22231">
    <property type="entry name" value="RHH_NikR_HicB-like"/>
    <property type="match status" value="1"/>
</dbReference>
<dbReference type="InterPro" id="IPR035069">
    <property type="entry name" value="TTHA1013/TTHA0281-like"/>
</dbReference>
<dbReference type="AlphaFoldDB" id="A0A3M8R1F7"/>
<dbReference type="PANTHER" id="PTHR34504:SF2">
    <property type="entry name" value="UPF0150 PROTEIN SSL0259"/>
    <property type="match status" value="1"/>
</dbReference>
<dbReference type="RefSeq" id="WP_123103737.1">
    <property type="nucleotide sequence ID" value="NZ_CP127527.1"/>
</dbReference>
<sequence>MRYPIAIEPGDATHAYGVVVPDLPGCFSAGDTLDEAIEMAREGIELWLETQIDAGGGIPEPKAIAEHQANPEFANWIWAVVDVDPAIISDKAERVNITLPARVLRRIDEAAKSRHESRSGFLARAALATLRNEADKVGGK</sequence>
<dbReference type="InterPro" id="IPR010985">
    <property type="entry name" value="Ribbon_hlx_hlx"/>
</dbReference>
<gene>
    <name evidence="2" type="ORF">EC580_07560</name>
</gene>
<evidence type="ECO:0000313" key="2">
    <source>
        <dbReference type="EMBL" id="RNF62175.1"/>
    </source>
</evidence>
<dbReference type="InterPro" id="IPR051404">
    <property type="entry name" value="TA_system_antitoxin"/>
</dbReference>
<dbReference type="InterPro" id="IPR031807">
    <property type="entry name" value="HicB-like"/>
</dbReference>
<dbReference type="GO" id="GO:0006355">
    <property type="term" value="P:regulation of DNA-templated transcription"/>
    <property type="evidence" value="ECO:0007669"/>
    <property type="project" value="InterPro"/>
</dbReference>
<dbReference type="SUPFAM" id="SSF47598">
    <property type="entry name" value="Ribbon-helix-helix"/>
    <property type="match status" value="1"/>
</dbReference>
<organism evidence="2">
    <name type="scientific">Acidithiobacillus sulfuriphilus</name>
    <dbReference type="NCBI Taxonomy" id="1867749"/>
    <lineage>
        <taxon>Bacteria</taxon>
        <taxon>Pseudomonadati</taxon>
        <taxon>Pseudomonadota</taxon>
        <taxon>Acidithiobacillia</taxon>
        <taxon>Acidithiobacillales</taxon>
        <taxon>Acidithiobacillaceae</taxon>
        <taxon>Acidithiobacillus</taxon>
    </lineage>
</organism>
<name>A0A3M8R1F7_9PROT</name>
<dbReference type="PANTHER" id="PTHR34504">
    <property type="entry name" value="ANTITOXIN HICB"/>
    <property type="match status" value="1"/>
</dbReference>
<feature type="domain" description="HicB-like antitoxin of toxin-antitoxin system" evidence="1">
    <location>
        <begin position="3"/>
        <end position="126"/>
    </location>
</feature>
<protein>
    <submittedName>
        <fullName evidence="2">Type II toxin-antitoxin system HicB family antitoxin</fullName>
    </submittedName>
</protein>
<reference evidence="2" key="1">
    <citation type="submission" date="2018-10" db="EMBL/GenBank/DDBJ databases">
        <title>Acidithiobacillus sulfuriphilus sp. nov.: an extremely acidophilic sulfur-oxidizing chemolithotroph isolated from a neutral pH environment.</title>
        <authorList>
            <person name="Falagan C."/>
            <person name="Moya-Beltran A."/>
            <person name="Quatrini R."/>
            <person name="Johnson D.B."/>
        </authorList>
    </citation>
    <scope>NUCLEOTIDE SEQUENCE [LARGE SCALE GENOMIC DNA]</scope>
    <source>
        <strain evidence="2">CJ-2</strain>
    </source>
</reference>